<dbReference type="Proteomes" id="UP000610746">
    <property type="component" value="Unassembled WGS sequence"/>
</dbReference>
<dbReference type="EMBL" id="JABSNO010000034">
    <property type="protein sequence ID" value="NRS93963.1"/>
    <property type="molecule type" value="Genomic_DNA"/>
</dbReference>
<dbReference type="Gene3D" id="3.40.390.10">
    <property type="entry name" value="Collagenase (Catalytic Domain)"/>
    <property type="match status" value="1"/>
</dbReference>
<comment type="caution">
    <text evidence="4">The sequence shown here is derived from an EMBL/GenBank/DDBJ whole genome shotgun (WGS) entry which is preliminary data.</text>
</comment>
<evidence type="ECO:0000256" key="2">
    <source>
        <dbReference type="SAM" id="SignalP"/>
    </source>
</evidence>
<reference evidence="4" key="1">
    <citation type="submission" date="2020-05" db="EMBL/GenBank/DDBJ databases">
        <title>Genomic Encyclopedia of Type Strains, Phase IV (KMG-V): Genome sequencing to study the core and pangenomes of soil and plant-associated prokaryotes.</title>
        <authorList>
            <person name="Whitman W."/>
        </authorList>
    </citation>
    <scope>NUCLEOTIDE SEQUENCE</scope>
    <source>
        <strain evidence="4">16F</strain>
    </source>
</reference>
<dbReference type="InterPro" id="IPR026444">
    <property type="entry name" value="Secre_tail"/>
</dbReference>
<accession>A0A8J8K9N2</accession>
<evidence type="ECO:0000313" key="4">
    <source>
        <dbReference type="EMBL" id="NRS93963.1"/>
    </source>
</evidence>
<feature type="chain" id="PRO_5035151631" description="Peptidase M12B domain-containing protein" evidence="2">
    <location>
        <begin position="21"/>
        <end position="948"/>
    </location>
</feature>
<dbReference type="Pfam" id="PF13583">
    <property type="entry name" value="Reprolysin_4"/>
    <property type="match status" value="1"/>
</dbReference>
<dbReference type="GO" id="GO:0004222">
    <property type="term" value="F:metalloendopeptidase activity"/>
    <property type="evidence" value="ECO:0007669"/>
    <property type="project" value="InterPro"/>
</dbReference>
<feature type="domain" description="Peptidase M12B" evidence="3">
    <location>
        <begin position="203"/>
        <end position="418"/>
    </location>
</feature>
<dbReference type="SUPFAM" id="SSF55486">
    <property type="entry name" value="Metalloproteases ('zincins'), catalytic domain"/>
    <property type="match status" value="1"/>
</dbReference>
<dbReference type="InterPro" id="IPR001590">
    <property type="entry name" value="Peptidase_M12B"/>
</dbReference>
<keyword evidence="5" id="KW-1185">Reference proteome</keyword>
<proteinExistence type="predicted"/>
<dbReference type="GO" id="GO:0006508">
    <property type="term" value="P:proteolysis"/>
    <property type="evidence" value="ECO:0007669"/>
    <property type="project" value="InterPro"/>
</dbReference>
<evidence type="ECO:0000256" key="1">
    <source>
        <dbReference type="ARBA" id="ARBA00022729"/>
    </source>
</evidence>
<keyword evidence="1 2" id="KW-0732">Signal</keyword>
<name>A0A8J8K9N2_9FLAO</name>
<dbReference type="Pfam" id="PF18962">
    <property type="entry name" value="Por_Secre_tail"/>
    <property type="match status" value="1"/>
</dbReference>
<gene>
    <name evidence="4" type="ORF">HNQ03_003055</name>
</gene>
<dbReference type="PROSITE" id="PS50215">
    <property type="entry name" value="ADAM_MEPRO"/>
    <property type="match status" value="1"/>
</dbReference>
<dbReference type="Gene3D" id="2.60.40.740">
    <property type="match status" value="1"/>
</dbReference>
<feature type="signal peptide" evidence="2">
    <location>
        <begin position="1"/>
        <end position="20"/>
    </location>
</feature>
<evidence type="ECO:0000313" key="5">
    <source>
        <dbReference type="Proteomes" id="UP000610746"/>
    </source>
</evidence>
<dbReference type="InterPro" id="IPR024079">
    <property type="entry name" value="MetalloPept_cat_dom_sf"/>
</dbReference>
<evidence type="ECO:0000259" key="3">
    <source>
        <dbReference type="PROSITE" id="PS50215"/>
    </source>
</evidence>
<organism evidence="4 5">
    <name type="scientific">Frigoriflavimonas asaccharolytica</name>
    <dbReference type="NCBI Taxonomy" id="2735899"/>
    <lineage>
        <taxon>Bacteria</taxon>
        <taxon>Pseudomonadati</taxon>
        <taxon>Bacteroidota</taxon>
        <taxon>Flavobacteriia</taxon>
        <taxon>Flavobacteriales</taxon>
        <taxon>Weeksellaceae</taxon>
        <taxon>Frigoriflavimonas</taxon>
    </lineage>
</organism>
<protein>
    <recommendedName>
        <fullName evidence="3">Peptidase M12B domain-containing protein</fullName>
    </recommendedName>
</protein>
<sequence>MRKMLLITFILSLFSANLFGQNNFFDAARNAELKNPRELTKTIKNIKVFKLDEQAMRIYLKNAPLEFKNNGVTIPLEIPMPDGTVSTFNMVESPTLSPEIAAQNPDIKTYSGNGVKDKKSIIRLSLTSSGFNAVILNVGNDNVYFESYSTEKSNFYFNYFTKDVVVPDGVKQSSCGVGLNELDNTLKKNVVNNALTPVGSQLRTFRLAMPANAEFVAQNGGTQASGFAAVVAYVNRIKGFFRNELAVDVVLVSGTNLIYTDATTDPYDNSNQGLMLQQNHDNLNTVIGNANYDLGHVWGKTNGSGGGVAILGSVCNTTAKGKGVSGEGNSSFYAQVFFDQLVLHEMGHQFGMNHSYNSSIPVCTTRNPGTSVEPGAGATIMSYGFTCGTDDYFQSTQTGPILQYHTTSYEEAQNFISSINCQVNTATNNSAPAVTVPSDYTIPKSTPFALTGSAIDAENDAMTYCWEGTNVGTMTPVVATLADTAQPPFFRSYPPSTSPTRTYPLLARILDGSNYGVGDKLPSVSVVTTHNLTVRDNNANGGGVANAVVFITVNGAIGPFLETTNLSGIYTGSTSQTITWSVNGTNVATPTVNILLSTDGGLTFPTTLVAATPNDGSQSVTFPNVNTASARIKVESVGNIFFDISNANFTIVPELNVSVTGTNVNTGSDGSATATPIGGSTAFNYNNVNTFTGAPFSSGVVPGNNVPATVSTIVVPAIPSGATFVSATLNLTNVKSTGASFISELRVLLSGAYTLGATQLSTQNAPNFTVTPDPSINLSGFPAAGGTINLQLSETDNDSGTSPDATVAGANITVVYTKNGFTYAWSNGATTATINGLVAGTYSVTVTDAAGSTANGSYTVLAGTLGTDSFDNNVSFSYYPNPTTGILNIKSPDVINEIKVTNVLGQIVKSDKTNSNKVQVNLSNLPEAVYFVKIKTASSSKTIKVLKQ</sequence>
<dbReference type="AlphaFoldDB" id="A0A8J8K9N2"/>
<dbReference type="NCBIfam" id="TIGR04183">
    <property type="entry name" value="Por_Secre_tail"/>
    <property type="match status" value="1"/>
</dbReference>
<dbReference type="RefSeq" id="WP_173780500.1">
    <property type="nucleotide sequence ID" value="NZ_JABSNO010000034.1"/>
</dbReference>